<evidence type="ECO:0000256" key="6">
    <source>
        <dbReference type="RuleBase" id="RU000553"/>
    </source>
</evidence>
<comment type="similarity">
    <text evidence="1 7">Belongs to the acylphosphatase family.</text>
</comment>
<feature type="domain" description="Acylphosphatase-like" evidence="8">
    <location>
        <begin position="4"/>
        <end position="89"/>
    </location>
</feature>
<dbReference type="PROSITE" id="PS51160">
    <property type="entry name" value="ACYLPHOSPHATASE_3"/>
    <property type="match status" value="1"/>
</dbReference>
<dbReference type="SUPFAM" id="SSF54975">
    <property type="entry name" value="Acylphosphatase/BLUF domain-like"/>
    <property type="match status" value="1"/>
</dbReference>
<dbReference type="Pfam" id="PF00708">
    <property type="entry name" value="Acylphosphatase"/>
    <property type="match status" value="1"/>
</dbReference>
<dbReference type="NCBIfam" id="NF011000">
    <property type="entry name" value="PRK14426.1"/>
    <property type="match status" value="1"/>
</dbReference>
<dbReference type="PROSITE" id="PS00150">
    <property type="entry name" value="ACYLPHOSPHATASE_1"/>
    <property type="match status" value="1"/>
</dbReference>
<dbReference type="EMBL" id="AEIU01000022">
    <property type="protein sequence ID" value="EFP98118.1"/>
    <property type="molecule type" value="Genomic_DNA"/>
</dbReference>
<dbReference type="InterPro" id="IPR001792">
    <property type="entry name" value="Acylphosphatase-like_dom"/>
</dbReference>
<dbReference type="EC" id="3.6.1.7" evidence="2 5"/>
<reference evidence="9 10" key="1">
    <citation type="journal article" date="2012" name="Int. J. Syst. Evol. Microbiol.">
        <title>Vibrio caribbeanicus sp. nov., isolated from the marine sponge Scleritoderma cyanea.</title>
        <authorList>
            <person name="Hoffmann M."/>
            <person name="Monday S.R."/>
            <person name="Allard M.W."/>
            <person name="Strain E.A."/>
            <person name="Whittaker P."/>
            <person name="Naum M."/>
            <person name="McCarthy P.J."/>
            <person name="Lopez J.V."/>
            <person name="Fischer M."/>
            <person name="Brown E.W."/>
        </authorList>
    </citation>
    <scope>NUCLEOTIDE SEQUENCE [LARGE SCALE GENOMIC DNA]</scope>
    <source>
        <strain evidence="9 10">ATCC BAA-2122</strain>
    </source>
</reference>
<evidence type="ECO:0000256" key="4">
    <source>
        <dbReference type="ARBA" id="ARBA00047645"/>
    </source>
</evidence>
<name>E3BFE0_9VIBR</name>
<gene>
    <name evidence="9" type="ORF">VIBC2010_10027</name>
</gene>
<organism evidence="9 10">
    <name type="scientific">Vibrio caribbeanicus ATCC BAA-2122</name>
    <dbReference type="NCBI Taxonomy" id="796620"/>
    <lineage>
        <taxon>Bacteria</taxon>
        <taxon>Pseudomonadati</taxon>
        <taxon>Pseudomonadota</taxon>
        <taxon>Gammaproteobacteria</taxon>
        <taxon>Vibrionales</taxon>
        <taxon>Vibrionaceae</taxon>
        <taxon>Vibrio</taxon>
    </lineage>
</organism>
<dbReference type="InterPro" id="IPR036046">
    <property type="entry name" value="Acylphosphatase-like_dom_sf"/>
</dbReference>
<evidence type="ECO:0000256" key="7">
    <source>
        <dbReference type="RuleBase" id="RU004168"/>
    </source>
</evidence>
<dbReference type="PROSITE" id="PS00151">
    <property type="entry name" value="ACYLPHOSPHATASE_2"/>
    <property type="match status" value="1"/>
</dbReference>
<evidence type="ECO:0000313" key="9">
    <source>
        <dbReference type="EMBL" id="EFP98118.1"/>
    </source>
</evidence>
<dbReference type="RefSeq" id="WP_009599613.1">
    <property type="nucleotide sequence ID" value="NZ_AEIU01000022.1"/>
</dbReference>
<dbReference type="GO" id="GO:0003998">
    <property type="term" value="F:acylphosphatase activity"/>
    <property type="evidence" value="ECO:0007669"/>
    <property type="project" value="UniProtKB-EC"/>
</dbReference>
<dbReference type="eggNOG" id="COG1254">
    <property type="taxonomic scope" value="Bacteria"/>
</dbReference>
<comment type="catalytic activity">
    <reaction evidence="4 5 6">
        <text>an acyl phosphate + H2O = a carboxylate + phosphate + H(+)</text>
        <dbReference type="Rhea" id="RHEA:14965"/>
        <dbReference type="ChEBI" id="CHEBI:15377"/>
        <dbReference type="ChEBI" id="CHEBI:15378"/>
        <dbReference type="ChEBI" id="CHEBI:29067"/>
        <dbReference type="ChEBI" id="CHEBI:43474"/>
        <dbReference type="ChEBI" id="CHEBI:59918"/>
        <dbReference type="EC" id="3.6.1.7"/>
    </reaction>
</comment>
<accession>E3BFE0</accession>
<dbReference type="STRING" id="796620.VIBC2010_10027"/>
<evidence type="ECO:0000256" key="5">
    <source>
        <dbReference type="PROSITE-ProRule" id="PRU00520"/>
    </source>
</evidence>
<evidence type="ECO:0000256" key="3">
    <source>
        <dbReference type="ARBA" id="ARBA00015991"/>
    </source>
</evidence>
<dbReference type="InterPro" id="IPR017968">
    <property type="entry name" value="Acylphosphatase_CS"/>
</dbReference>
<comment type="caution">
    <text evidence="9">The sequence shown here is derived from an EMBL/GenBank/DDBJ whole genome shotgun (WGS) entry which is preliminary data.</text>
</comment>
<dbReference type="AlphaFoldDB" id="E3BFE0"/>
<dbReference type="Gene3D" id="3.30.70.100">
    <property type="match status" value="1"/>
</dbReference>
<evidence type="ECO:0000313" key="10">
    <source>
        <dbReference type="Proteomes" id="UP000002943"/>
    </source>
</evidence>
<keyword evidence="5 6" id="KW-0378">Hydrolase</keyword>
<feature type="active site" evidence="5">
    <location>
        <position position="37"/>
    </location>
</feature>
<feature type="active site" evidence="5">
    <location>
        <position position="19"/>
    </location>
</feature>
<keyword evidence="10" id="KW-1185">Reference proteome</keyword>
<dbReference type="PANTHER" id="PTHR47268">
    <property type="entry name" value="ACYLPHOSPHATASE"/>
    <property type="match status" value="1"/>
</dbReference>
<evidence type="ECO:0000256" key="2">
    <source>
        <dbReference type="ARBA" id="ARBA00012150"/>
    </source>
</evidence>
<dbReference type="Proteomes" id="UP000002943">
    <property type="component" value="Unassembled WGS sequence"/>
</dbReference>
<evidence type="ECO:0000256" key="1">
    <source>
        <dbReference type="ARBA" id="ARBA00005614"/>
    </source>
</evidence>
<evidence type="ECO:0000259" key="8">
    <source>
        <dbReference type="PROSITE" id="PS51160"/>
    </source>
</evidence>
<proteinExistence type="inferred from homology"/>
<dbReference type="InterPro" id="IPR020456">
    <property type="entry name" value="Acylphosphatase"/>
</dbReference>
<dbReference type="PANTHER" id="PTHR47268:SF4">
    <property type="entry name" value="ACYLPHOSPHATASE"/>
    <property type="match status" value="1"/>
</dbReference>
<protein>
    <recommendedName>
        <fullName evidence="3 5">Acylphosphatase</fullName>
        <ecNumber evidence="2 5">3.6.1.7</ecNumber>
    </recommendedName>
</protein>
<sequence length="89" mass="9902">MKNCERFTIKGHVQGVGFRYHTYLEARKLDLVGYAKNLTDGSVEVIACGEKEPIETLATWLKSGPSHAIVISVAREQAKDEGHVDFDIL</sequence>